<reference evidence="2 3" key="1">
    <citation type="submission" date="2021-06" db="EMBL/GenBank/DDBJ databases">
        <authorList>
            <person name="Palmer J.M."/>
        </authorList>
    </citation>
    <scope>NUCLEOTIDE SEQUENCE [LARGE SCALE GENOMIC DNA]</scope>
    <source>
        <strain evidence="2 3">AS_MEX2019</strain>
        <tissue evidence="2">Muscle</tissue>
    </source>
</reference>
<evidence type="ECO:0000313" key="3">
    <source>
        <dbReference type="Proteomes" id="UP001469553"/>
    </source>
</evidence>
<evidence type="ECO:0000256" key="1">
    <source>
        <dbReference type="SAM" id="MobiDB-lite"/>
    </source>
</evidence>
<gene>
    <name evidence="2" type="ORF">AMECASPLE_009737</name>
</gene>
<name>A0ABV0Y0Q5_9TELE</name>
<proteinExistence type="predicted"/>
<evidence type="ECO:0000313" key="2">
    <source>
        <dbReference type="EMBL" id="MEQ2287176.1"/>
    </source>
</evidence>
<accession>A0ABV0Y0Q5</accession>
<comment type="caution">
    <text evidence="2">The sequence shown here is derived from an EMBL/GenBank/DDBJ whole genome shotgun (WGS) entry which is preliminary data.</text>
</comment>
<dbReference type="Proteomes" id="UP001469553">
    <property type="component" value="Unassembled WGS sequence"/>
</dbReference>
<protein>
    <submittedName>
        <fullName evidence="2">Uncharacterized protein</fullName>
    </submittedName>
</protein>
<organism evidence="2 3">
    <name type="scientific">Ameca splendens</name>
    <dbReference type="NCBI Taxonomy" id="208324"/>
    <lineage>
        <taxon>Eukaryota</taxon>
        <taxon>Metazoa</taxon>
        <taxon>Chordata</taxon>
        <taxon>Craniata</taxon>
        <taxon>Vertebrata</taxon>
        <taxon>Euteleostomi</taxon>
        <taxon>Actinopterygii</taxon>
        <taxon>Neopterygii</taxon>
        <taxon>Teleostei</taxon>
        <taxon>Neoteleostei</taxon>
        <taxon>Acanthomorphata</taxon>
        <taxon>Ovalentaria</taxon>
        <taxon>Atherinomorphae</taxon>
        <taxon>Cyprinodontiformes</taxon>
        <taxon>Goodeidae</taxon>
        <taxon>Ameca</taxon>
    </lineage>
</organism>
<dbReference type="EMBL" id="JAHRIP010019361">
    <property type="protein sequence ID" value="MEQ2287176.1"/>
    <property type="molecule type" value="Genomic_DNA"/>
</dbReference>
<keyword evidence="3" id="KW-1185">Reference proteome</keyword>
<sequence length="162" mass="18117">MSGHNNCRPPYEVTCTKAVKAINLPFPSDEKEIAATSVQHRIRHCKRIWDSAVQAQNKHIADRRRKPAAQYQPGQKSRCRSSGKIPSIPDFKLPRLLSFSWLTPSSKHPASKPSPPSNVTTESTTKCTHLTLASLPSAPLQSFQRRLIEDMQHPVAINTLCQ</sequence>
<feature type="region of interest" description="Disordered" evidence="1">
    <location>
        <begin position="56"/>
        <end position="89"/>
    </location>
</feature>
<feature type="region of interest" description="Disordered" evidence="1">
    <location>
        <begin position="104"/>
        <end position="125"/>
    </location>
</feature>